<reference evidence="19 20" key="1">
    <citation type="submission" date="2022-05" db="EMBL/GenBank/DDBJ databases">
        <authorList>
            <consortium name="Genoscope - CEA"/>
            <person name="William W."/>
        </authorList>
    </citation>
    <scope>NUCLEOTIDE SEQUENCE [LARGE SCALE GENOMIC DNA]</scope>
</reference>
<keyword evidence="20" id="KW-1185">Reference proteome</keyword>
<dbReference type="InterPro" id="IPR000387">
    <property type="entry name" value="Tyr_Pase_dom"/>
</dbReference>
<dbReference type="SMART" id="SM00060">
    <property type="entry name" value="FN3"/>
    <property type="match status" value="4"/>
</dbReference>
<evidence type="ECO:0000259" key="16">
    <source>
        <dbReference type="PROSITE" id="PS50055"/>
    </source>
</evidence>
<dbReference type="Gene3D" id="3.90.190.10">
    <property type="entry name" value="Protein tyrosine phosphatase superfamily"/>
    <property type="match status" value="2"/>
</dbReference>
<feature type="domain" description="Fibronectin type-III" evidence="18">
    <location>
        <begin position="595"/>
        <end position="692"/>
    </location>
</feature>
<dbReference type="SMART" id="SM00404">
    <property type="entry name" value="PTPc_motif"/>
    <property type="match status" value="2"/>
</dbReference>
<evidence type="ECO:0000256" key="10">
    <source>
        <dbReference type="ARBA" id="ARBA00023136"/>
    </source>
</evidence>
<comment type="caution">
    <text evidence="19">The sequence shown here is derived from an EMBL/GenBank/DDBJ whole genome shotgun (WGS) entry which is preliminary data.</text>
</comment>
<dbReference type="GO" id="GO:0046872">
    <property type="term" value="F:metal ion binding"/>
    <property type="evidence" value="ECO:0007669"/>
    <property type="project" value="UniProtKB-KW"/>
</dbReference>
<evidence type="ECO:0000256" key="1">
    <source>
        <dbReference type="ARBA" id="ARBA00004479"/>
    </source>
</evidence>
<dbReference type="SMART" id="SM00194">
    <property type="entry name" value="PTPc"/>
    <property type="match status" value="2"/>
</dbReference>
<comment type="subcellular location">
    <subcellularLocation>
        <location evidence="1">Membrane</location>
        <topology evidence="1">Single-pass type I membrane protein</topology>
    </subcellularLocation>
</comment>
<dbReference type="PRINTS" id="PR00700">
    <property type="entry name" value="PRTYPHPHTASE"/>
</dbReference>
<evidence type="ECO:0000313" key="19">
    <source>
        <dbReference type="EMBL" id="CAH3116117.1"/>
    </source>
</evidence>
<protein>
    <recommendedName>
        <fullName evidence="21">Protein-tyrosine-phosphatase</fullName>
    </recommendedName>
</protein>
<keyword evidence="10 14" id="KW-0472">Membrane</keyword>
<evidence type="ECO:0000256" key="7">
    <source>
        <dbReference type="ARBA" id="ARBA00022837"/>
    </source>
</evidence>
<dbReference type="PROSITE" id="PS50055">
    <property type="entry name" value="TYR_PHOSPHATASE_PTP"/>
    <property type="match status" value="2"/>
</dbReference>
<dbReference type="GO" id="GO:0004725">
    <property type="term" value="F:protein tyrosine phosphatase activity"/>
    <property type="evidence" value="ECO:0007669"/>
    <property type="project" value="InterPro"/>
</dbReference>
<dbReference type="InterPro" id="IPR057598">
    <property type="entry name" value="Fn3_PTPRU"/>
</dbReference>
<dbReference type="PROSITE" id="PS50056">
    <property type="entry name" value="TYR_PHOSPHATASE_2"/>
    <property type="match status" value="2"/>
</dbReference>
<proteinExistence type="predicted"/>
<evidence type="ECO:0000256" key="4">
    <source>
        <dbReference type="ARBA" id="ARBA00022729"/>
    </source>
</evidence>
<dbReference type="InterPro" id="IPR008979">
    <property type="entry name" value="Galactose-bd-like_sf"/>
</dbReference>
<keyword evidence="6" id="KW-0378">Hydrolase</keyword>
<evidence type="ECO:0000256" key="8">
    <source>
        <dbReference type="ARBA" id="ARBA00022912"/>
    </source>
</evidence>
<feature type="domain" description="Tyrosine specific protein phosphatases" evidence="17">
    <location>
        <begin position="1615"/>
        <end position="1690"/>
    </location>
</feature>
<keyword evidence="9 14" id="KW-1133">Transmembrane helix</keyword>
<name>A0AAU9WI09_9CNID</name>
<evidence type="ECO:0000259" key="15">
    <source>
        <dbReference type="PROSITE" id="PS50022"/>
    </source>
</evidence>
<evidence type="ECO:0000259" key="17">
    <source>
        <dbReference type="PROSITE" id="PS50056"/>
    </source>
</evidence>
<dbReference type="InterPro" id="IPR050713">
    <property type="entry name" value="RTP_Phos/Ushers"/>
</dbReference>
<dbReference type="SMART" id="SM00231">
    <property type="entry name" value="FA58C"/>
    <property type="match status" value="1"/>
</dbReference>
<evidence type="ECO:0000256" key="9">
    <source>
        <dbReference type="ARBA" id="ARBA00022989"/>
    </source>
</evidence>
<dbReference type="Gene3D" id="2.60.40.10">
    <property type="entry name" value="Immunoglobulins"/>
    <property type="match status" value="4"/>
</dbReference>
<dbReference type="PROSITE" id="PS50853">
    <property type="entry name" value="FN3"/>
    <property type="match status" value="4"/>
</dbReference>
<evidence type="ECO:0000256" key="14">
    <source>
        <dbReference type="SAM" id="Phobius"/>
    </source>
</evidence>
<feature type="domain" description="Tyrosine-protein phosphatase" evidence="16">
    <location>
        <begin position="1441"/>
        <end position="1699"/>
    </location>
</feature>
<dbReference type="SUPFAM" id="SSF49265">
    <property type="entry name" value="Fibronectin type III"/>
    <property type="match status" value="3"/>
</dbReference>
<dbReference type="PROSITE" id="PS01285">
    <property type="entry name" value="FA58C_1"/>
    <property type="match status" value="1"/>
</dbReference>
<feature type="domain" description="Tyrosine-protein phosphatase" evidence="16">
    <location>
        <begin position="1179"/>
        <end position="1409"/>
    </location>
</feature>
<dbReference type="CDD" id="cd00063">
    <property type="entry name" value="FN3"/>
    <property type="match status" value="4"/>
</dbReference>
<evidence type="ECO:0000256" key="3">
    <source>
        <dbReference type="ARBA" id="ARBA00022723"/>
    </source>
</evidence>
<dbReference type="InterPro" id="IPR003961">
    <property type="entry name" value="FN3_dom"/>
</dbReference>
<dbReference type="PANTHER" id="PTHR46957:SF6">
    <property type="entry name" value="PROTEIN-TYROSINE-PHOSPHATASE"/>
    <property type="match status" value="1"/>
</dbReference>
<dbReference type="SMART" id="SM00607">
    <property type="entry name" value="FTP"/>
    <property type="match status" value="2"/>
</dbReference>
<dbReference type="FunFam" id="2.60.120.260:FF:000016">
    <property type="entry name" value="Contactin-associated protein-like 4 isoform 1"/>
    <property type="match status" value="1"/>
</dbReference>
<gene>
    <name evidence="19" type="ORF">PMEA_00006937</name>
</gene>
<keyword evidence="2 14" id="KW-0812">Transmembrane</keyword>
<dbReference type="FunFam" id="3.90.190.10:FF:000080">
    <property type="entry name" value="Receptor-type tyrosine-protein phosphatase mu"/>
    <property type="match status" value="1"/>
</dbReference>
<dbReference type="Pfam" id="PF00754">
    <property type="entry name" value="F5_F8_type_C"/>
    <property type="match status" value="1"/>
</dbReference>
<feature type="transmembrane region" description="Helical" evidence="14">
    <location>
        <begin position="1040"/>
        <end position="1064"/>
    </location>
</feature>
<dbReference type="Pfam" id="PF23144">
    <property type="entry name" value="Fn3_PTPRU"/>
    <property type="match status" value="1"/>
</dbReference>
<keyword evidence="11" id="KW-1015">Disulfide bond</keyword>
<feature type="domain" description="F5/8 type C" evidence="15">
    <location>
        <begin position="1"/>
        <end position="42"/>
    </location>
</feature>
<feature type="domain" description="Fibronectin type-III" evidence="18">
    <location>
        <begin position="695"/>
        <end position="793"/>
    </location>
</feature>
<dbReference type="InterPro" id="IPR036116">
    <property type="entry name" value="FN3_sf"/>
</dbReference>
<evidence type="ECO:0008006" key="21">
    <source>
        <dbReference type="Google" id="ProtNLM"/>
    </source>
</evidence>
<dbReference type="InterPro" id="IPR029021">
    <property type="entry name" value="Prot-tyrosine_phosphatase-like"/>
</dbReference>
<keyword evidence="8" id="KW-0904">Protein phosphatase</keyword>
<dbReference type="CDD" id="cd00057">
    <property type="entry name" value="FA58C"/>
    <property type="match status" value="1"/>
</dbReference>
<dbReference type="Pfam" id="PF00041">
    <property type="entry name" value="fn3"/>
    <property type="match status" value="3"/>
</dbReference>
<evidence type="ECO:0000256" key="12">
    <source>
        <dbReference type="ARBA" id="ARBA00023180"/>
    </source>
</evidence>
<dbReference type="SUPFAM" id="SSF49785">
    <property type="entry name" value="Galactose-binding domain-like"/>
    <property type="match status" value="4"/>
</dbReference>
<dbReference type="InterPro" id="IPR000421">
    <property type="entry name" value="FA58C"/>
</dbReference>
<dbReference type="PANTHER" id="PTHR46957">
    <property type="entry name" value="CYTOKINE RECEPTOR"/>
    <property type="match status" value="1"/>
</dbReference>
<feature type="domain" description="Tyrosine specific protein phosphatases" evidence="17">
    <location>
        <begin position="1329"/>
        <end position="1400"/>
    </location>
</feature>
<evidence type="ECO:0000313" key="20">
    <source>
        <dbReference type="Proteomes" id="UP001159428"/>
    </source>
</evidence>
<feature type="domain" description="Fibronectin type-III" evidence="18">
    <location>
        <begin position="495"/>
        <end position="591"/>
    </location>
</feature>
<dbReference type="Pfam" id="PF00102">
    <property type="entry name" value="Y_phosphatase"/>
    <property type="match status" value="2"/>
</dbReference>
<keyword evidence="7" id="KW-0106">Calcium</keyword>
<evidence type="ECO:0000256" key="13">
    <source>
        <dbReference type="SAM" id="MobiDB-lite"/>
    </source>
</evidence>
<dbReference type="Pfam" id="PF22633">
    <property type="entry name" value="F5_F8_type_C_2"/>
    <property type="match status" value="2"/>
</dbReference>
<keyword evidence="12" id="KW-0325">Glycoprotein</keyword>
<dbReference type="Proteomes" id="UP001159428">
    <property type="component" value="Unassembled WGS sequence"/>
</dbReference>
<keyword evidence="5" id="KW-0677">Repeat</keyword>
<dbReference type="CDD" id="cd00047">
    <property type="entry name" value="PTPc"/>
    <property type="match status" value="1"/>
</dbReference>
<dbReference type="InterPro" id="IPR016130">
    <property type="entry name" value="Tyr_Pase_AS"/>
</dbReference>
<accession>A0AAU9WI09</accession>
<dbReference type="EMBL" id="CALNXJ010000015">
    <property type="protein sequence ID" value="CAH3116117.1"/>
    <property type="molecule type" value="Genomic_DNA"/>
</dbReference>
<feature type="region of interest" description="Disordered" evidence="13">
    <location>
        <begin position="1108"/>
        <end position="1140"/>
    </location>
</feature>
<evidence type="ECO:0000256" key="5">
    <source>
        <dbReference type="ARBA" id="ARBA00022737"/>
    </source>
</evidence>
<dbReference type="GO" id="GO:0016020">
    <property type="term" value="C:membrane"/>
    <property type="evidence" value="ECO:0007669"/>
    <property type="project" value="UniProtKB-SubCell"/>
</dbReference>
<dbReference type="InterPro" id="IPR003595">
    <property type="entry name" value="Tyr_Pase_cat"/>
</dbReference>
<feature type="domain" description="Fibronectin type-III" evidence="18">
    <location>
        <begin position="794"/>
        <end position="890"/>
    </location>
</feature>
<dbReference type="InterPro" id="IPR000242">
    <property type="entry name" value="PTP_cat"/>
</dbReference>
<keyword evidence="3" id="KW-0479">Metal-binding</keyword>
<feature type="region of interest" description="Disordered" evidence="13">
    <location>
        <begin position="354"/>
        <end position="378"/>
    </location>
</feature>
<dbReference type="InterPro" id="IPR006585">
    <property type="entry name" value="FTP1"/>
</dbReference>
<sequence>MGNGDRNSVVKHVVYGLLTRYVRFLPQTYKGLVCLRTEVFGVKQKPENLALGKATTQSSTFNITADNVYGVSGNAVDGNPDTNFLKGSCSHTQNNNPSWWRVDLGSDHVDVSEVHIVNRFSQHVVTEDYKITFGDFDDVSLNSPCGGLYDFQNFTASAVCFTNPLKTGRYVGVLTTKKQSLELCEVEVYSRENLAFRKPTYQQTKTLVNGTSDRAVDGNSNMDFWGGSCSFVQKNPFPWWRVDLGQDEIVTEVYVVGLLDVNRLRKFEIRVVSSITDTSMTSPKCGWAATHNLPKGVGLSFFCHPSLKGRYVTIRDVRGGRSGFNLCEVEVYSEQRACHSQAIGVTSSDAIPDGSFSASTQANDGRGPSAGRLNGNNWGWAPNTNTDHTDYLQIDLQYDYVICAVATQGSVNSDQWTTKYKIKLSLDGVTFNTYKENNTEKVFNGNSGRNDIVKHGLREYALARFIRFVPTEYYGYKALRVEVYGVLLSTVPSQAPGNFTVTAISSTSIKASWASLPEYARHGDITGYKLFYRQKGSVDNLVMESVTGAETLTKAFTNLNKYTKYEFQVLSVGSRGEGPKSSVKVEQTLEDAPTIPSNLSQAEIMPDKQVGPKIKLTWYKPAEENGIIRSYTVFYSHNEDPYNIHTKTLKQNIFSYTVDVLGGATYQFHVRAATIKPGPNATLSVAVNDYEPSVAPNDVSFSRLNQTTFNISWSPLTRKESYSKVISYEVKISLVLSGSRQKRSPANSKTVNTTKAFVILYDIQPCYNVYVRAYTKAGPGPYGQPLPLELIPGAPYNLRATDSQSTEMTLEWVRPQPAMEEEWKVEYSGKKSYNNSFSHEGSKDVQGTTKYTLDNLVPGTKYDLRVYGISKCGNNGFPSSLEVETKIGEPLASVVLSLTTRKVAELQAEIDLWPAEQRNGPISAYQVIVLRVVDGVEELPTDYKSQLDGSNKDGLTFYVAAEIENSPLYEKPWKFTVGDENSYGPFVNKELKRGDNYIVYQRAITNVNGYVYGEVSRVAKISVEAVVGENDKSEGSGPNAAAVAVPVVLLLLLIPAVVVAVFFYRRRKQSQKESDKDKFSVPLNDIQNSPVPGSTGAVYENLNFRADKQQQQDAVDASPPDDEELVYSQPEDGKPKPIPVNEFPSYYKQKSENGAIVLRDEFKQFPGGMQASWNVGKNNRAKNRYGNITTYDHSRVVLEKIEGDPTSDYINASYIPTYDEKTMCYIATQGPNSVTVNDFWRMIWQENCSTIVMLTNLVELGKTKCEQYWPESNSKLGAITVTLRKTAVFADYIIRTFILVKDSEKREVQQYHYLTWPDRGVPARSSALLGFRYKIHTRHQATGGPLVVHCSAGVGRTGTYIAIDAMLEGAEKIKTVFISNYVQVMRRSRPHMVQKDDQYVFLHQAVVEALTCGNTEIAPQDLRISINKLSRAASPSKNTGFGAEFKRLQFVTDCLSSEETTTASQPSNIDKNRFPNILPLDTARVRLMSTQPDQDYINASFVDDYKERNAYILTQAPLGNTIGDFWRMISQYNIGTVVMLNNLKEGKQNYPQYWPGQGSARHGDITVQLLSENTSNNITTRRFSIINNEPPQKTTTVQHINFTGWVNGDSCPDSKEIIDLLTAVQQSQQQSGNGAIVFQCSDGIGRSGCVASIMSVIERVKIEQTVDVFQTIKLIRAKRPGAVNTLDRYVFCYKTILAYLDSFNAYSNFADC</sequence>
<organism evidence="19 20">
    <name type="scientific">Pocillopora meandrina</name>
    <dbReference type="NCBI Taxonomy" id="46732"/>
    <lineage>
        <taxon>Eukaryota</taxon>
        <taxon>Metazoa</taxon>
        <taxon>Cnidaria</taxon>
        <taxon>Anthozoa</taxon>
        <taxon>Hexacorallia</taxon>
        <taxon>Scleractinia</taxon>
        <taxon>Astrocoeniina</taxon>
        <taxon>Pocilloporidae</taxon>
        <taxon>Pocillopora</taxon>
    </lineage>
</organism>
<dbReference type="PROSITE" id="PS00383">
    <property type="entry name" value="TYR_PHOSPHATASE_1"/>
    <property type="match status" value="1"/>
</dbReference>
<evidence type="ECO:0000256" key="11">
    <source>
        <dbReference type="ARBA" id="ARBA00023157"/>
    </source>
</evidence>
<evidence type="ECO:0000259" key="18">
    <source>
        <dbReference type="PROSITE" id="PS50853"/>
    </source>
</evidence>
<dbReference type="PROSITE" id="PS50022">
    <property type="entry name" value="FA58C_3"/>
    <property type="match status" value="2"/>
</dbReference>
<feature type="domain" description="F5/8 type C" evidence="15">
    <location>
        <begin position="338"/>
        <end position="486"/>
    </location>
</feature>
<keyword evidence="4" id="KW-0732">Signal</keyword>
<dbReference type="Gene3D" id="2.60.120.260">
    <property type="entry name" value="Galactose-binding domain-like"/>
    <property type="match status" value="4"/>
</dbReference>
<evidence type="ECO:0000256" key="2">
    <source>
        <dbReference type="ARBA" id="ARBA00022692"/>
    </source>
</evidence>
<dbReference type="FunFam" id="3.90.190.10:FF:000062">
    <property type="entry name" value="Receptor-type tyrosine-protein phosphatase kappa"/>
    <property type="match status" value="1"/>
</dbReference>
<evidence type="ECO:0000256" key="6">
    <source>
        <dbReference type="ARBA" id="ARBA00022801"/>
    </source>
</evidence>
<dbReference type="SUPFAM" id="SSF52799">
    <property type="entry name" value="(Phosphotyrosine protein) phosphatases II"/>
    <property type="match status" value="2"/>
</dbReference>
<dbReference type="FunFam" id="2.60.40.10:FF:000028">
    <property type="entry name" value="Neuronal cell adhesion molecule"/>
    <property type="match status" value="1"/>
</dbReference>
<dbReference type="InterPro" id="IPR013783">
    <property type="entry name" value="Ig-like_fold"/>
</dbReference>